<comment type="caution">
    <text evidence="7">The sequence shown here is derived from an EMBL/GenBank/DDBJ whole genome shotgun (WGS) entry which is preliminary data.</text>
</comment>
<evidence type="ECO:0000313" key="8">
    <source>
        <dbReference type="Proteomes" id="UP000308267"/>
    </source>
</evidence>
<evidence type="ECO:0000256" key="2">
    <source>
        <dbReference type="ARBA" id="ARBA00022448"/>
    </source>
</evidence>
<protein>
    <recommendedName>
        <fullName evidence="9">Major facilitator superfamily (MFS) profile domain-containing protein</fullName>
    </recommendedName>
</protein>
<dbReference type="PANTHER" id="PTHR43385">
    <property type="entry name" value="RIBOFLAVIN TRANSPORTER RIBJ"/>
    <property type="match status" value="1"/>
</dbReference>
<evidence type="ECO:0000313" key="7">
    <source>
        <dbReference type="EMBL" id="TGZ67109.1"/>
    </source>
</evidence>
<keyword evidence="5 6" id="KW-0472">Membrane</keyword>
<organism evidence="7 8">
    <name type="scientific">Opisthorchis felineus</name>
    <dbReference type="NCBI Taxonomy" id="147828"/>
    <lineage>
        <taxon>Eukaryota</taxon>
        <taxon>Metazoa</taxon>
        <taxon>Spiralia</taxon>
        <taxon>Lophotrochozoa</taxon>
        <taxon>Platyhelminthes</taxon>
        <taxon>Trematoda</taxon>
        <taxon>Digenea</taxon>
        <taxon>Opisthorchiida</taxon>
        <taxon>Opisthorchiata</taxon>
        <taxon>Opisthorchiidae</taxon>
        <taxon>Opisthorchis</taxon>
    </lineage>
</organism>
<feature type="transmembrane region" description="Helical" evidence="6">
    <location>
        <begin position="355"/>
        <end position="379"/>
    </location>
</feature>
<keyword evidence="8" id="KW-1185">Reference proteome</keyword>
<keyword evidence="2" id="KW-0813">Transport</keyword>
<evidence type="ECO:0000256" key="3">
    <source>
        <dbReference type="ARBA" id="ARBA00022692"/>
    </source>
</evidence>
<evidence type="ECO:0000256" key="6">
    <source>
        <dbReference type="SAM" id="Phobius"/>
    </source>
</evidence>
<evidence type="ECO:0000256" key="5">
    <source>
        <dbReference type="ARBA" id="ARBA00023136"/>
    </source>
</evidence>
<dbReference type="AlphaFoldDB" id="A0A4S2LZ49"/>
<dbReference type="InterPro" id="IPR036259">
    <property type="entry name" value="MFS_trans_sf"/>
</dbReference>
<feature type="transmembrane region" description="Helical" evidence="6">
    <location>
        <begin position="188"/>
        <end position="210"/>
    </location>
</feature>
<dbReference type="Gene3D" id="1.20.1250.20">
    <property type="entry name" value="MFS general substrate transporter like domains"/>
    <property type="match status" value="2"/>
</dbReference>
<feature type="transmembrane region" description="Helical" evidence="6">
    <location>
        <begin position="111"/>
        <end position="138"/>
    </location>
</feature>
<dbReference type="EMBL" id="SJOL01006427">
    <property type="protein sequence ID" value="TGZ67109.1"/>
    <property type="molecule type" value="Genomic_DNA"/>
</dbReference>
<feature type="transmembrane region" description="Helical" evidence="6">
    <location>
        <begin position="391"/>
        <end position="410"/>
    </location>
</feature>
<dbReference type="InterPro" id="IPR011701">
    <property type="entry name" value="MFS"/>
</dbReference>
<dbReference type="PANTHER" id="PTHR43385:SF1">
    <property type="entry name" value="RIBOFLAVIN TRANSPORTER RIBJ"/>
    <property type="match status" value="1"/>
</dbReference>
<dbReference type="Pfam" id="PF07690">
    <property type="entry name" value="MFS_1"/>
    <property type="match status" value="1"/>
</dbReference>
<feature type="transmembrane region" description="Helical" evidence="6">
    <location>
        <begin position="323"/>
        <end position="343"/>
    </location>
</feature>
<dbReference type="OrthoDB" id="410267at2759"/>
<sequence length="474" mass="52437">MSPEKKFLCKGIMTVIGGMLIHFTFGYFYTVANMTPYIYSYAKARVDSNADKRLTIWLSAIALVMQGVMMPIGGLVSQKIGFRPVVGIACLLHSGSVLLTYFTVINSYPGVIITYALLQGTGFGFGYSVVMGVATAWFPTRRALIFGLVVGGFGLGALIFTPIQTSFINPDNLSTVGGVFVNTNLLDRVPKCFLLCGGILLGIQIIGFCLMQQRPSVKPGEEEEVEEEDVKREKEFEEEEPIEKEINLKPKDLIRRLDFYLLWFILLFAAIPITIIASAYKLFGQAYITDDRFLSAVATVSSVFNCGGRIVWGLIVDKVSFKLPLCILLSIWAAVLVTFPHLYLAGETALRVLYVIWVCLLWFTLSGMLTIMPSATATLFGQKNVATNYGVVYSAFSVGSLLCGIFQTFLPEQTYVVQFSACFALVAAGLIVTLWVTDSKMSPRMNICKKLTEQCGRLRGRDQQSDDFILRTVD</sequence>
<evidence type="ECO:0000256" key="1">
    <source>
        <dbReference type="ARBA" id="ARBA00004141"/>
    </source>
</evidence>
<dbReference type="GO" id="GO:0022857">
    <property type="term" value="F:transmembrane transporter activity"/>
    <property type="evidence" value="ECO:0007669"/>
    <property type="project" value="InterPro"/>
</dbReference>
<feature type="transmembrane region" description="Helical" evidence="6">
    <location>
        <begin position="259"/>
        <end position="280"/>
    </location>
</feature>
<accession>A0A4S2LZ49</accession>
<proteinExistence type="predicted"/>
<reference evidence="7 8" key="1">
    <citation type="journal article" date="2019" name="BMC Genomics">
        <title>New insights from Opisthorchis felineus genome: update on genomics of the epidemiologically important liver flukes.</title>
        <authorList>
            <person name="Ershov N.I."/>
            <person name="Mordvinov V.A."/>
            <person name="Prokhortchouk E.B."/>
            <person name="Pakharukova M.Y."/>
            <person name="Gunbin K.V."/>
            <person name="Ustyantsev K."/>
            <person name="Genaev M.A."/>
            <person name="Blinov A.G."/>
            <person name="Mazur A."/>
            <person name="Boulygina E."/>
            <person name="Tsygankova S."/>
            <person name="Khrameeva E."/>
            <person name="Chekanov N."/>
            <person name="Fan G."/>
            <person name="Xiao A."/>
            <person name="Zhang H."/>
            <person name="Xu X."/>
            <person name="Yang H."/>
            <person name="Solovyev V."/>
            <person name="Lee S.M."/>
            <person name="Liu X."/>
            <person name="Afonnikov D.A."/>
            <person name="Skryabin K.G."/>
        </authorList>
    </citation>
    <scope>NUCLEOTIDE SEQUENCE [LARGE SCALE GENOMIC DNA]</scope>
    <source>
        <strain evidence="7">AK-0245</strain>
        <tissue evidence="7">Whole organism</tissue>
    </source>
</reference>
<dbReference type="GO" id="GO:0016020">
    <property type="term" value="C:membrane"/>
    <property type="evidence" value="ECO:0007669"/>
    <property type="project" value="UniProtKB-SubCell"/>
</dbReference>
<comment type="subcellular location">
    <subcellularLocation>
        <location evidence="1">Membrane</location>
        <topology evidence="1">Multi-pass membrane protein</topology>
    </subcellularLocation>
</comment>
<keyword evidence="4 6" id="KW-1133">Transmembrane helix</keyword>
<keyword evidence="3 6" id="KW-0812">Transmembrane</keyword>
<feature type="transmembrane region" description="Helical" evidence="6">
    <location>
        <begin position="292"/>
        <end position="316"/>
    </location>
</feature>
<evidence type="ECO:0008006" key="9">
    <source>
        <dbReference type="Google" id="ProtNLM"/>
    </source>
</evidence>
<feature type="transmembrane region" description="Helical" evidence="6">
    <location>
        <begin position="145"/>
        <end position="168"/>
    </location>
</feature>
<feature type="transmembrane region" description="Helical" evidence="6">
    <location>
        <begin position="416"/>
        <end position="436"/>
    </location>
</feature>
<dbReference type="Proteomes" id="UP000308267">
    <property type="component" value="Unassembled WGS sequence"/>
</dbReference>
<feature type="transmembrane region" description="Helical" evidence="6">
    <location>
        <begin position="85"/>
        <end position="105"/>
    </location>
</feature>
<feature type="transmembrane region" description="Helical" evidence="6">
    <location>
        <begin position="54"/>
        <end position="73"/>
    </location>
</feature>
<dbReference type="InterPro" id="IPR052983">
    <property type="entry name" value="MFS_Riboflavin_Transporter"/>
</dbReference>
<gene>
    <name evidence="7" type="ORF">CRM22_004979</name>
</gene>
<name>A0A4S2LZ49_OPIFE</name>
<dbReference type="SUPFAM" id="SSF103473">
    <property type="entry name" value="MFS general substrate transporter"/>
    <property type="match status" value="1"/>
</dbReference>
<feature type="transmembrane region" description="Helical" evidence="6">
    <location>
        <begin position="12"/>
        <end position="34"/>
    </location>
</feature>
<evidence type="ECO:0000256" key="4">
    <source>
        <dbReference type="ARBA" id="ARBA00022989"/>
    </source>
</evidence>